<sequence length="122" mass="14439">LVDDKFIVFTRFSLYKQSLYVKRGPIQNRQIIVQMNESIRYWKLRNILAFNIAKTELTRILITVAKFGMHLGANESRDHVQNGLGRNSTKRFSYTVLVKLGCSWEYPVTQTKCLREISYFWK</sequence>
<organism evidence="1 2">
    <name type="scientific">Paramuricea clavata</name>
    <name type="common">Red gorgonian</name>
    <name type="synonym">Violescent sea-whip</name>
    <dbReference type="NCBI Taxonomy" id="317549"/>
    <lineage>
        <taxon>Eukaryota</taxon>
        <taxon>Metazoa</taxon>
        <taxon>Cnidaria</taxon>
        <taxon>Anthozoa</taxon>
        <taxon>Octocorallia</taxon>
        <taxon>Malacalcyonacea</taxon>
        <taxon>Plexauridae</taxon>
        <taxon>Paramuricea</taxon>
    </lineage>
</organism>
<protein>
    <submittedName>
        <fullName evidence="1">Uncharacterized protein</fullName>
    </submittedName>
</protein>
<evidence type="ECO:0000313" key="1">
    <source>
        <dbReference type="EMBL" id="CAB3981950.1"/>
    </source>
</evidence>
<feature type="non-terminal residue" evidence="1">
    <location>
        <position position="122"/>
    </location>
</feature>
<accession>A0A6S7G8V5</accession>
<evidence type="ECO:0000313" key="2">
    <source>
        <dbReference type="Proteomes" id="UP001152795"/>
    </source>
</evidence>
<keyword evidence="2" id="KW-1185">Reference proteome</keyword>
<reference evidence="1" key="1">
    <citation type="submission" date="2020-04" db="EMBL/GenBank/DDBJ databases">
        <authorList>
            <person name="Alioto T."/>
            <person name="Alioto T."/>
            <person name="Gomez Garrido J."/>
        </authorList>
    </citation>
    <scope>NUCLEOTIDE SEQUENCE</scope>
    <source>
        <strain evidence="1">A484AB</strain>
    </source>
</reference>
<name>A0A6S7G8V5_PARCT</name>
<dbReference type="EMBL" id="CACRXK020000447">
    <property type="protein sequence ID" value="CAB3981950.1"/>
    <property type="molecule type" value="Genomic_DNA"/>
</dbReference>
<dbReference type="Proteomes" id="UP001152795">
    <property type="component" value="Unassembled WGS sequence"/>
</dbReference>
<comment type="caution">
    <text evidence="1">The sequence shown here is derived from an EMBL/GenBank/DDBJ whole genome shotgun (WGS) entry which is preliminary data.</text>
</comment>
<dbReference type="AlphaFoldDB" id="A0A6S7G8V5"/>
<gene>
    <name evidence="1" type="ORF">PACLA_8A035135</name>
</gene>
<proteinExistence type="predicted"/>